<dbReference type="PATRIC" id="fig|151081.8.peg.1660"/>
<proteinExistence type="predicted"/>
<dbReference type="EMBL" id="JXXZ01000002">
    <property type="protein sequence ID" value="KJZ01819.1"/>
    <property type="molecule type" value="Genomic_DNA"/>
</dbReference>
<protein>
    <recommendedName>
        <fullName evidence="2">Solute-binding protein family 3/N-terminal domain-containing protein</fullName>
    </recommendedName>
</protein>
<keyword evidence="1" id="KW-0732">Signal</keyword>
<gene>
    <name evidence="3" type="ORF">TW72_02415</name>
</gene>
<feature type="domain" description="Solute-binding protein family 3/N-terminal" evidence="2">
    <location>
        <begin position="29"/>
        <end position="238"/>
    </location>
</feature>
<reference evidence="3 4" key="1">
    <citation type="journal article" date="2015" name="BMC Genomics">
        <title>Genome mining reveals unlocked bioactive potential of marine Gram-negative bacteria.</title>
        <authorList>
            <person name="Machado H."/>
            <person name="Sonnenschein E.C."/>
            <person name="Melchiorsen J."/>
            <person name="Gram L."/>
        </authorList>
    </citation>
    <scope>NUCLEOTIDE SEQUENCE [LARGE SCALE GENOMIC DNA]</scope>
    <source>
        <strain evidence="3 4">S3137</strain>
    </source>
</reference>
<feature type="chain" id="PRO_5002474684" description="Solute-binding protein family 3/N-terminal domain-containing protein" evidence="1">
    <location>
        <begin position="22"/>
        <end position="242"/>
    </location>
</feature>
<name>A0A0F4Q3A9_9GAMM</name>
<feature type="signal peptide" evidence="1">
    <location>
        <begin position="1"/>
        <end position="21"/>
    </location>
</feature>
<evidence type="ECO:0000259" key="2">
    <source>
        <dbReference type="Pfam" id="PF00497"/>
    </source>
</evidence>
<evidence type="ECO:0000313" key="3">
    <source>
        <dbReference type="EMBL" id="KJZ01819.1"/>
    </source>
</evidence>
<dbReference type="Proteomes" id="UP000033664">
    <property type="component" value="Unassembled WGS sequence"/>
</dbReference>
<comment type="caution">
    <text evidence="3">The sequence shown here is derived from an EMBL/GenBank/DDBJ whole genome shotgun (WGS) entry which is preliminary data.</text>
</comment>
<keyword evidence="4" id="KW-1185">Reference proteome</keyword>
<dbReference type="Pfam" id="PF00497">
    <property type="entry name" value="SBP_bac_3"/>
    <property type="match status" value="1"/>
</dbReference>
<accession>A0A0F4Q3A9</accession>
<evidence type="ECO:0000313" key="4">
    <source>
        <dbReference type="Proteomes" id="UP000033664"/>
    </source>
</evidence>
<dbReference type="eggNOG" id="COG0834">
    <property type="taxonomic scope" value="Bacteria"/>
</dbReference>
<organism evidence="3 4">
    <name type="scientific">Pseudoalteromonas ruthenica</name>
    <dbReference type="NCBI Taxonomy" id="151081"/>
    <lineage>
        <taxon>Bacteria</taxon>
        <taxon>Pseudomonadati</taxon>
        <taxon>Pseudomonadota</taxon>
        <taxon>Gammaproteobacteria</taxon>
        <taxon>Alteromonadales</taxon>
        <taxon>Pseudoalteromonadaceae</taxon>
        <taxon>Pseudoalteromonas</taxon>
    </lineage>
</organism>
<sequence length="242" mass="27884">MRFYVVCLCVMTLLISSSVSAQPLKYNVNASGSWYPYATQSAKHPGIVREYIAAVMSEAEIASQHVSLPPKRTVQSIQAKQLDFEVISPSWLSQAQRHDEKFVFSAPLFPVDEYLVALTSKVHQYQTRDSIFRQTVGTVRGYYYHDDNRFERMDFNSERELILALHRGRIDVAIIGDLPAKYWAHRLGVDIVLGARHSSGQMHIRLLREHQPLLPRVNQAIEELKSQGFYEKLKQRYIALYL</sequence>
<dbReference type="Gene3D" id="3.40.190.10">
    <property type="entry name" value="Periplasmic binding protein-like II"/>
    <property type="match status" value="2"/>
</dbReference>
<dbReference type="InterPro" id="IPR001638">
    <property type="entry name" value="Solute-binding_3/MltF_N"/>
</dbReference>
<evidence type="ECO:0000256" key="1">
    <source>
        <dbReference type="SAM" id="SignalP"/>
    </source>
</evidence>
<dbReference type="AlphaFoldDB" id="A0A0F4Q3A9"/>
<dbReference type="SUPFAM" id="SSF53850">
    <property type="entry name" value="Periplasmic binding protein-like II"/>
    <property type="match status" value="1"/>
</dbReference>